<comment type="caution">
    <text evidence="3">The sequence shown here is derived from an EMBL/GenBank/DDBJ whole genome shotgun (WGS) entry which is preliminary data.</text>
</comment>
<dbReference type="InterPro" id="IPR001087">
    <property type="entry name" value="GDSL"/>
</dbReference>
<dbReference type="GO" id="GO:0016787">
    <property type="term" value="F:hydrolase activity"/>
    <property type="evidence" value="ECO:0007669"/>
    <property type="project" value="UniProtKB-KW"/>
</dbReference>
<keyword evidence="1" id="KW-1133">Transmembrane helix</keyword>
<dbReference type="Pfam" id="PF00657">
    <property type="entry name" value="Lipase_GDSL"/>
    <property type="match status" value="1"/>
</dbReference>
<sequence length="332" mass="34649">MRHHILSLGLALGLTTVAQASTFDVDFTSYYAFGDSLTDDGKAGTLPAPSLDGRFSNGPVYAEYIADLFEQSGLPNFNFALGGATAGDVNDNDAITPPAASAAFGTFARQASTLQSSGAALLSGDTPLVTALFGANDFFQRGDEPGFDPIALAGKVVDTVKDISTVDNFDNFIVFNLPDLSRIPGSAGLTDLERTLLSGGVQLFNATLEAELAFHATFEDTSFNYEVFDLFTQFDTLLGQADALGLRLDAVCTPSLANPADPNICPTPASADQFFFVDGVHPSALPHELIAQGAIAQTDGLPGLTPVPLPAGLPLLLAGLGVFGVIARRRQA</sequence>
<accession>A0ABT3B9L4</accession>
<keyword evidence="2" id="KW-0732">Signal</keyword>
<keyword evidence="3" id="KW-0378">Hydrolase</keyword>
<protein>
    <submittedName>
        <fullName evidence="3">SGNH/GDSL hydrolase family protein</fullName>
    </submittedName>
</protein>
<keyword evidence="1" id="KW-0472">Membrane</keyword>
<evidence type="ECO:0000313" key="3">
    <source>
        <dbReference type="EMBL" id="MCV3270240.1"/>
    </source>
</evidence>
<name>A0ABT3B9L4_9RHOB</name>
<dbReference type="RefSeq" id="WP_263842558.1">
    <property type="nucleotide sequence ID" value="NZ_JALIEB010000001.1"/>
</dbReference>
<proteinExistence type="predicted"/>
<gene>
    <name evidence="3" type="ORF">MUB52_02260</name>
</gene>
<dbReference type="Gene3D" id="3.40.50.1110">
    <property type="entry name" value="SGNH hydrolase"/>
    <property type="match status" value="1"/>
</dbReference>
<keyword evidence="4" id="KW-1185">Reference proteome</keyword>
<dbReference type="SUPFAM" id="SSF52266">
    <property type="entry name" value="SGNH hydrolase"/>
    <property type="match status" value="1"/>
</dbReference>
<dbReference type="Proteomes" id="UP001208690">
    <property type="component" value="Unassembled WGS sequence"/>
</dbReference>
<dbReference type="InterPro" id="IPR022472">
    <property type="entry name" value="VPLPA-CTERM"/>
</dbReference>
<reference evidence="3 4" key="1">
    <citation type="submission" date="2022-04" db="EMBL/GenBank/DDBJ databases">
        <title>Roseobacter sp. WL0113 is a bacterium isolated from neritic sediment.</title>
        <authorList>
            <person name="Wang L."/>
            <person name="He W."/>
            <person name="Zhang D.-F."/>
        </authorList>
    </citation>
    <scope>NUCLEOTIDE SEQUENCE [LARGE SCALE GENOMIC DNA]</scope>
    <source>
        <strain evidence="3 4">WL0113</strain>
    </source>
</reference>
<evidence type="ECO:0000256" key="1">
    <source>
        <dbReference type="SAM" id="Phobius"/>
    </source>
</evidence>
<dbReference type="NCBIfam" id="TIGR03370">
    <property type="entry name" value="VPLPA-CTERM"/>
    <property type="match status" value="1"/>
</dbReference>
<feature type="signal peptide" evidence="2">
    <location>
        <begin position="1"/>
        <end position="20"/>
    </location>
</feature>
<keyword evidence="1" id="KW-0812">Transmembrane</keyword>
<dbReference type="EMBL" id="JALIEB010000001">
    <property type="protein sequence ID" value="MCV3270240.1"/>
    <property type="molecule type" value="Genomic_DNA"/>
</dbReference>
<organism evidence="3 4">
    <name type="scientific">Roseobacter sinensis</name>
    <dbReference type="NCBI Taxonomy" id="2931391"/>
    <lineage>
        <taxon>Bacteria</taxon>
        <taxon>Pseudomonadati</taxon>
        <taxon>Pseudomonadota</taxon>
        <taxon>Alphaproteobacteria</taxon>
        <taxon>Rhodobacterales</taxon>
        <taxon>Roseobacteraceae</taxon>
        <taxon>Roseobacter</taxon>
    </lineage>
</organism>
<evidence type="ECO:0000256" key="2">
    <source>
        <dbReference type="SAM" id="SignalP"/>
    </source>
</evidence>
<evidence type="ECO:0000313" key="4">
    <source>
        <dbReference type="Proteomes" id="UP001208690"/>
    </source>
</evidence>
<dbReference type="CDD" id="cd01846">
    <property type="entry name" value="fatty_acyltransferase_like"/>
    <property type="match status" value="1"/>
</dbReference>
<dbReference type="InterPro" id="IPR036514">
    <property type="entry name" value="SGNH_hydro_sf"/>
</dbReference>
<feature type="transmembrane region" description="Helical" evidence="1">
    <location>
        <begin position="307"/>
        <end position="327"/>
    </location>
</feature>
<feature type="chain" id="PRO_5046703517" evidence="2">
    <location>
        <begin position="21"/>
        <end position="332"/>
    </location>
</feature>